<sequence>MNLEQLKHIVEVAKCQSISKASESLHITQSGISLSITALEKELGLKIFKRSRLGAIPTKEGKEIIKKSLEALNKIQEIKEEAYFQTHSIAGELRFEGIPGVMPSLIKTVAFLKRKYPNLSIEISEKGSFEIMENFRQNKIDAGFVAMSQEMLQEKIGLDFEPLVKGKMVVCVGKNSPLSGRKTIHPQELKKETFILYKDDYVNWFIRDFTESFGQVHILFTTNNSYAIEKALIEGVAMTIGHDYSFANHPLVISGELVTLEVTPYLQQTIYFGWLKKRDEPLSIISKQVIQLFKRELTGEDLL</sequence>
<protein>
    <recommendedName>
        <fullName evidence="5">HTH lysR-type domain-containing protein</fullName>
    </recommendedName>
</protein>
<gene>
    <name evidence="6" type="ORF">BLL40_03860</name>
</gene>
<organism evidence="6 7">
    <name type="scientific">Domibacillus mangrovi</name>
    <dbReference type="NCBI Taxonomy" id="1714354"/>
    <lineage>
        <taxon>Bacteria</taxon>
        <taxon>Bacillati</taxon>
        <taxon>Bacillota</taxon>
        <taxon>Bacilli</taxon>
        <taxon>Bacillales</taxon>
        <taxon>Bacillaceae</taxon>
        <taxon>Domibacillus</taxon>
    </lineage>
</organism>
<dbReference type="RefSeq" id="WP_073710607.1">
    <property type="nucleotide sequence ID" value="NZ_MRWQ01000004.1"/>
</dbReference>
<evidence type="ECO:0000313" key="6">
    <source>
        <dbReference type="EMBL" id="OKL37454.1"/>
    </source>
</evidence>
<dbReference type="STRING" id="1714354.BLL40_03860"/>
<keyword evidence="3" id="KW-0238">DNA-binding</keyword>
<dbReference type="Proteomes" id="UP000186524">
    <property type="component" value="Unassembled WGS sequence"/>
</dbReference>
<proteinExistence type="inferred from homology"/>
<comment type="similarity">
    <text evidence="1">Belongs to the LysR transcriptional regulatory family.</text>
</comment>
<keyword evidence="4" id="KW-0804">Transcription</keyword>
<name>A0A1Q5P5E4_9BACI</name>
<dbReference type="OrthoDB" id="9803735at2"/>
<dbReference type="InterPro" id="IPR000847">
    <property type="entry name" value="LysR_HTH_N"/>
</dbReference>
<dbReference type="GO" id="GO:0003700">
    <property type="term" value="F:DNA-binding transcription factor activity"/>
    <property type="evidence" value="ECO:0007669"/>
    <property type="project" value="InterPro"/>
</dbReference>
<dbReference type="PROSITE" id="PS50931">
    <property type="entry name" value="HTH_LYSR"/>
    <property type="match status" value="1"/>
</dbReference>
<comment type="caution">
    <text evidence="6">The sequence shown here is derived from an EMBL/GenBank/DDBJ whole genome shotgun (WGS) entry which is preliminary data.</text>
</comment>
<reference evidence="6 7" key="1">
    <citation type="submission" date="2016-12" db="EMBL/GenBank/DDBJ databases">
        <title>Domibacillus sp. SAOS 44 whole genome sequencing.</title>
        <authorList>
            <person name="Verma A."/>
            <person name="Krishnamurthi S."/>
        </authorList>
    </citation>
    <scope>NUCLEOTIDE SEQUENCE [LARGE SCALE GENOMIC DNA]</scope>
    <source>
        <strain evidence="6 7">SAOS 44</strain>
    </source>
</reference>
<dbReference type="Gene3D" id="1.10.10.10">
    <property type="entry name" value="Winged helix-like DNA-binding domain superfamily/Winged helix DNA-binding domain"/>
    <property type="match status" value="1"/>
</dbReference>
<dbReference type="CDD" id="cd05466">
    <property type="entry name" value="PBP2_LTTR_substrate"/>
    <property type="match status" value="1"/>
</dbReference>
<evidence type="ECO:0000256" key="1">
    <source>
        <dbReference type="ARBA" id="ARBA00009437"/>
    </source>
</evidence>
<dbReference type="Gene3D" id="3.40.190.290">
    <property type="match status" value="1"/>
</dbReference>
<evidence type="ECO:0000313" key="7">
    <source>
        <dbReference type="Proteomes" id="UP000186524"/>
    </source>
</evidence>
<evidence type="ECO:0000256" key="2">
    <source>
        <dbReference type="ARBA" id="ARBA00023015"/>
    </source>
</evidence>
<dbReference type="SUPFAM" id="SSF46785">
    <property type="entry name" value="Winged helix' DNA-binding domain"/>
    <property type="match status" value="1"/>
</dbReference>
<dbReference type="GO" id="GO:0005829">
    <property type="term" value="C:cytosol"/>
    <property type="evidence" value="ECO:0007669"/>
    <property type="project" value="TreeGrafter"/>
</dbReference>
<evidence type="ECO:0000256" key="3">
    <source>
        <dbReference type="ARBA" id="ARBA00023125"/>
    </source>
</evidence>
<evidence type="ECO:0000259" key="5">
    <source>
        <dbReference type="PROSITE" id="PS50931"/>
    </source>
</evidence>
<dbReference type="FunFam" id="1.10.10.10:FF:000001">
    <property type="entry name" value="LysR family transcriptional regulator"/>
    <property type="match status" value="1"/>
</dbReference>
<accession>A0A1Q5P5E4</accession>
<feature type="domain" description="HTH lysR-type" evidence="5">
    <location>
        <begin position="1"/>
        <end position="58"/>
    </location>
</feature>
<dbReference type="PRINTS" id="PR00039">
    <property type="entry name" value="HTHLYSR"/>
</dbReference>
<dbReference type="InterPro" id="IPR036388">
    <property type="entry name" value="WH-like_DNA-bd_sf"/>
</dbReference>
<dbReference type="Pfam" id="PF00126">
    <property type="entry name" value="HTH_1"/>
    <property type="match status" value="1"/>
</dbReference>
<dbReference type="GO" id="GO:0003677">
    <property type="term" value="F:DNA binding"/>
    <property type="evidence" value="ECO:0007669"/>
    <property type="project" value="UniProtKB-KW"/>
</dbReference>
<dbReference type="PANTHER" id="PTHR30419">
    <property type="entry name" value="HTH-TYPE TRANSCRIPTIONAL REGULATOR YBHD"/>
    <property type="match status" value="1"/>
</dbReference>
<dbReference type="SUPFAM" id="SSF53850">
    <property type="entry name" value="Periplasmic binding protein-like II"/>
    <property type="match status" value="1"/>
</dbReference>
<dbReference type="InterPro" id="IPR050950">
    <property type="entry name" value="HTH-type_LysR_regulators"/>
</dbReference>
<keyword evidence="2" id="KW-0805">Transcription regulation</keyword>
<dbReference type="InterPro" id="IPR036390">
    <property type="entry name" value="WH_DNA-bd_sf"/>
</dbReference>
<dbReference type="PANTHER" id="PTHR30419:SF28">
    <property type="entry name" value="HTH-TYPE TRANSCRIPTIONAL REGULATOR BSDA"/>
    <property type="match status" value="1"/>
</dbReference>
<dbReference type="AlphaFoldDB" id="A0A1Q5P5E4"/>
<keyword evidence="7" id="KW-1185">Reference proteome</keyword>
<dbReference type="Pfam" id="PF03466">
    <property type="entry name" value="LysR_substrate"/>
    <property type="match status" value="1"/>
</dbReference>
<evidence type="ECO:0000256" key="4">
    <source>
        <dbReference type="ARBA" id="ARBA00023163"/>
    </source>
</evidence>
<dbReference type="InterPro" id="IPR005119">
    <property type="entry name" value="LysR_subst-bd"/>
</dbReference>
<dbReference type="EMBL" id="MRWQ01000004">
    <property type="protein sequence ID" value="OKL37454.1"/>
    <property type="molecule type" value="Genomic_DNA"/>
</dbReference>